<name>A0ABN7PIZ2_TIMPD</name>
<organism evidence="2 3">
    <name type="scientific">Timema podura</name>
    <name type="common">Walking stick</name>
    <dbReference type="NCBI Taxonomy" id="61482"/>
    <lineage>
        <taxon>Eukaryota</taxon>
        <taxon>Metazoa</taxon>
        <taxon>Ecdysozoa</taxon>
        <taxon>Arthropoda</taxon>
        <taxon>Hexapoda</taxon>
        <taxon>Insecta</taxon>
        <taxon>Pterygota</taxon>
        <taxon>Neoptera</taxon>
        <taxon>Polyneoptera</taxon>
        <taxon>Phasmatodea</taxon>
        <taxon>Timematodea</taxon>
        <taxon>Timematoidea</taxon>
        <taxon>Timematidae</taxon>
        <taxon>Timema</taxon>
    </lineage>
</organism>
<dbReference type="InterPro" id="IPR021850">
    <property type="entry name" value="Symplekin/Pta1"/>
</dbReference>
<protein>
    <recommendedName>
        <fullName evidence="1">Symplekin C-terminal domain-containing protein</fullName>
    </recommendedName>
</protein>
<comment type="caution">
    <text evidence="2">The sequence shown here is derived from an EMBL/GenBank/DDBJ whole genome shotgun (WGS) entry which is preliminary data.</text>
</comment>
<evidence type="ECO:0000313" key="2">
    <source>
        <dbReference type="EMBL" id="CAG2067099.1"/>
    </source>
</evidence>
<reference evidence="2" key="1">
    <citation type="submission" date="2021-03" db="EMBL/GenBank/DDBJ databases">
        <authorList>
            <person name="Tran Van P."/>
        </authorList>
    </citation>
    <scope>NUCLEOTIDE SEQUENCE</scope>
</reference>
<evidence type="ECO:0000313" key="3">
    <source>
        <dbReference type="Proteomes" id="UP001153148"/>
    </source>
</evidence>
<dbReference type="InterPro" id="IPR022075">
    <property type="entry name" value="Symplekin_C"/>
</dbReference>
<dbReference type="EMBL" id="CAJPIN010063387">
    <property type="protein sequence ID" value="CAG2067099.1"/>
    <property type="molecule type" value="Genomic_DNA"/>
</dbReference>
<gene>
    <name evidence="2" type="ORF">TPAB3V08_LOCUS14042</name>
</gene>
<dbReference type="Pfam" id="PF12295">
    <property type="entry name" value="Symplekin_C"/>
    <property type="match status" value="1"/>
</dbReference>
<dbReference type="PANTHER" id="PTHR15245:SF20">
    <property type="entry name" value="SYMPLEKIN"/>
    <property type="match status" value="1"/>
</dbReference>
<accession>A0ABN7PIZ2</accession>
<evidence type="ECO:0000259" key="1">
    <source>
        <dbReference type="Pfam" id="PF12295"/>
    </source>
</evidence>
<dbReference type="Proteomes" id="UP001153148">
    <property type="component" value="Unassembled WGS sequence"/>
</dbReference>
<proteinExistence type="predicted"/>
<keyword evidence="3" id="KW-1185">Reference proteome</keyword>
<feature type="domain" description="Symplekin C-terminal" evidence="1">
    <location>
        <begin position="131"/>
        <end position="168"/>
    </location>
</feature>
<dbReference type="PANTHER" id="PTHR15245">
    <property type="entry name" value="SYMPLEKIN-RELATED"/>
    <property type="match status" value="1"/>
</dbReference>
<sequence length="168" mass="19102">MLVRIESIEVRSKAIQCVVELYDRGDLRSIIEEYAIFYLSFLRLPQPPVLLFGPDRGRPNKSDSWIILRLLEQPVRGMGMDSPQLLTLVEECPKGAETLVTRVIHILTEKCPPSAQLVAQVRDLYQTRVSDVRFLIPVLNGLTKKEVIAALPKLIKLNPVVVKEVFNR</sequence>